<keyword evidence="2" id="KW-0732">Signal</keyword>
<evidence type="ECO:0000313" key="4">
    <source>
        <dbReference type="Proteomes" id="UP000318571"/>
    </source>
</evidence>
<feature type="chain" id="PRO_5021849046" description="EGF-like domain-containing protein" evidence="2">
    <location>
        <begin position="20"/>
        <end position="574"/>
    </location>
</feature>
<evidence type="ECO:0000256" key="2">
    <source>
        <dbReference type="SAM" id="SignalP"/>
    </source>
</evidence>
<accession>A0A553PDM8</accession>
<organism evidence="3 4">
    <name type="scientific">Tigriopus californicus</name>
    <name type="common">Marine copepod</name>
    <dbReference type="NCBI Taxonomy" id="6832"/>
    <lineage>
        <taxon>Eukaryota</taxon>
        <taxon>Metazoa</taxon>
        <taxon>Ecdysozoa</taxon>
        <taxon>Arthropoda</taxon>
        <taxon>Crustacea</taxon>
        <taxon>Multicrustacea</taxon>
        <taxon>Hexanauplia</taxon>
        <taxon>Copepoda</taxon>
        <taxon>Harpacticoida</taxon>
        <taxon>Harpacticidae</taxon>
        <taxon>Tigriopus</taxon>
    </lineage>
</organism>
<evidence type="ECO:0000313" key="3">
    <source>
        <dbReference type="EMBL" id="TRY75775.1"/>
    </source>
</evidence>
<feature type="region of interest" description="Disordered" evidence="1">
    <location>
        <begin position="209"/>
        <end position="245"/>
    </location>
</feature>
<keyword evidence="4" id="KW-1185">Reference proteome</keyword>
<name>A0A553PDM8_TIGCA</name>
<gene>
    <name evidence="3" type="ORF">TCAL_07023</name>
</gene>
<sequence length="574" mass="62852">MGYQQVAVVVVAALCSVSAQSPPEIGVLCLGQICSARCILFSQDGGACNPRTKKCECSQVKIESPAGTIVDNAGEVVQNGADSFRNSFQNLVKSFTDGEISQNIQSALSVSCEIDDDDSTCVRECHLRNFKSGTCNADDSRCLCSEDRITAFEYGMCSSLGVCNAYCQGKAYVRGECSGFGGWTCQCIGKDVNGAEVFFEAPELDEAGNPLAVEESSVTEEKDLSPDNQSHSDTEHTQSDAVPQVDEEYEEEDMDFFYLNKVQDVGKIKAGLQGGLFNFWTKYGLQDISSLSPSPSCLLVYFSTIIAMIETRTGQDCILPVLPGDVKEKKELVPSNNHDQDMPHNSVAKEQDSVNRGIMQWLVPVVLAFMALAPMESEAVRFRCGVFSFFGNDRACRLSCWVTGHKTGNCDEDDNCNCSETELDLSESIDRLLDGLDVFEYVELKWNTFVAEVKSWELPDAIKSLAPSRCKIGNAFCNSSCHAIGRLDGTCNEDFSDCACNSEFVSPRQYSLCLDDGVCSLVCQRDGKARGACEGPYGWDCRCYSNKEATEEDAIEFSEPSLNEIDVENVEFNA</sequence>
<reference evidence="3 4" key="1">
    <citation type="journal article" date="2018" name="Nat. Ecol. Evol.">
        <title>Genomic signatures of mitonuclear coevolution across populations of Tigriopus californicus.</title>
        <authorList>
            <person name="Barreto F.S."/>
            <person name="Watson E.T."/>
            <person name="Lima T.G."/>
            <person name="Willett C.S."/>
            <person name="Edmands S."/>
            <person name="Li W."/>
            <person name="Burton R.S."/>
        </authorList>
    </citation>
    <scope>NUCLEOTIDE SEQUENCE [LARGE SCALE GENOMIC DNA]</scope>
    <source>
        <strain evidence="3 4">San Diego</strain>
    </source>
</reference>
<proteinExistence type="predicted"/>
<evidence type="ECO:0000256" key="1">
    <source>
        <dbReference type="SAM" id="MobiDB-lite"/>
    </source>
</evidence>
<dbReference type="Proteomes" id="UP000318571">
    <property type="component" value="Chromosome 2"/>
</dbReference>
<comment type="caution">
    <text evidence="3">The sequence shown here is derived from an EMBL/GenBank/DDBJ whole genome shotgun (WGS) entry which is preliminary data.</text>
</comment>
<dbReference type="EMBL" id="VCGU01000005">
    <property type="protein sequence ID" value="TRY75775.1"/>
    <property type="molecule type" value="Genomic_DNA"/>
</dbReference>
<evidence type="ECO:0008006" key="5">
    <source>
        <dbReference type="Google" id="ProtNLM"/>
    </source>
</evidence>
<dbReference type="AlphaFoldDB" id="A0A553PDM8"/>
<feature type="signal peptide" evidence="2">
    <location>
        <begin position="1"/>
        <end position="19"/>
    </location>
</feature>
<feature type="compositionally biased region" description="Basic and acidic residues" evidence="1">
    <location>
        <begin position="219"/>
        <end position="238"/>
    </location>
</feature>
<protein>
    <recommendedName>
        <fullName evidence="5">EGF-like domain-containing protein</fullName>
    </recommendedName>
</protein>